<dbReference type="Proteomes" id="UP000323506">
    <property type="component" value="Chromosome D11"/>
</dbReference>
<keyword evidence="1" id="KW-0812">Transmembrane</keyword>
<evidence type="ECO:0000313" key="2">
    <source>
        <dbReference type="EMBL" id="TYG43929.1"/>
    </source>
</evidence>
<evidence type="ECO:0000313" key="3">
    <source>
        <dbReference type="Proteomes" id="UP000323506"/>
    </source>
</evidence>
<protein>
    <submittedName>
        <fullName evidence="2">Uncharacterized protein</fullName>
    </submittedName>
</protein>
<sequence length="43" mass="4901">MFSWGLLVFMNHSSTQGGAYQVVSMFPLGICMCWFVFDHVKPT</sequence>
<proteinExistence type="predicted"/>
<keyword evidence="1" id="KW-1133">Transmembrane helix</keyword>
<name>A0A5D2AHG7_GOSDA</name>
<dbReference type="AlphaFoldDB" id="A0A5D2AHG7"/>
<evidence type="ECO:0000256" key="1">
    <source>
        <dbReference type="SAM" id="Phobius"/>
    </source>
</evidence>
<keyword evidence="3" id="KW-1185">Reference proteome</keyword>
<reference evidence="2 3" key="1">
    <citation type="submission" date="2019-06" db="EMBL/GenBank/DDBJ databases">
        <title>WGS assembly of Gossypium darwinii.</title>
        <authorList>
            <person name="Chen Z.J."/>
            <person name="Sreedasyam A."/>
            <person name="Ando A."/>
            <person name="Song Q."/>
            <person name="De L."/>
            <person name="Hulse-Kemp A."/>
            <person name="Ding M."/>
            <person name="Ye W."/>
            <person name="Kirkbride R."/>
            <person name="Jenkins J."/>
            <person name="Plott C."/>
            <person name="Lovell J."/>
            <person name="Lin Y.-M."/>
            <person name="Vaughn R."/>
            <person name="Liu B."/>
            <person name="Li W."/>
            <person name="Simpson S."/>
            <person name="Scheffler B."/>
            <person name="Saski C."/>
            <person name="Grover C."/>
            <person name="Hu G."/>
            <person name="Conover J."/>
            <person name="Carlson J."/>
            <person name="Shu S."/>
            <person name="Boston L."/>
            <person name="Williams M."/>
            <person name="Peterson D."/>
            <person name="Mcgee K."/>
            <person name="Jones D."/>
            <person name="Wendel J."/>
            <person name="Stelly D."/>
            <person name="Grimwood J."/>
            <person name="Schmutz J."/>
        </authorList>
    </citation>
    <scope>NUCLEOTIDE SEQUENCE [LARGE SCALE GENOMIC DNA]</scope>
    <source>
        <strain evidence="2">1808015.09</strain>
    </source>
</reference>
<keyword evidence="1" id="KW-0472">Membrane</keyword>
<dbReference type="EMBL" id="CM017711">
    <property type="protein sequence ID" value="TYG43929.1"/>
    <property type="molecule type" value="Genomic_DNA"/>
</dbReference>
<organism evidence="2 3">
    <name type="scientific">Gossypium darwinii</name>
    <name type="common">Darwin's cotton</name>
    <name type="synonym">Gossypium barbadense var. darwinii</name>
    <dbReference type="NCBI Taxonomy" id="34276"/>
    <lineage>
        <taxon>Eukaryota</taxon>
        <taxon>Viridiplantae</taxon>
        <taxon>Streptophyta</taxon>
        <taxon>Embryophyta</taxon>
        <taxon>Tracheophyta</taxon>
        <taxon>Spermatophyta</taxon>
        <taxon>Magnoliopsida</taxon>
        <taxon>eudicotyledons</taxon>
        <taxon>Gunneridae</taxon>
        <taxon>Pentapetalae</taxon>
        <taxon>rosids</taxon>
        <taxon>malvids</taxon>
        <taxon>Malvales</taxon>
        <taxon>Malvaceae</taxon>
        <taxon>Malvoideae</taxon>
        <taxon>Gossypium</taxon>
    </lineage>
</organism>
<feature type="transmembrane region" description="Helical" evidence="1">
    <location>
        <begin position="20"/>
        <end position="37"/>
    </location>
</feature>
<gene>
    <name evidence="2" type="ORF">ES288_D11G057700v1</name>
</gene>
<accession>A0A5D2AHG7</accession>